<organism evidence="2 3">
    <name type="scientific">Hyphomicrobium facile</name>
    <dbReference type="NCBI Taxonomy" id="51670"/>
    <lineage>
        <taxon>Bacteria</taxon>
        <taxon>Pseudomonadati</taxon>
        <taxon>Pseudomonadota</taxon>
        <taxon>Alphaproteobacteria</taxon>
        <taxon>Hyphomicrobiales</taxon>
        <taxon>Hyphomicrobiaceae</taxon>
        <taxon>Hyphomicrobium</taxon>
    </lineage>
</organism>
<dbReference type="Proteomes" id="UP000199423">
    <property type="component" value="Unassembled WGS sequence"/>
</dbReference>
<dbReference type="AlphaFoldDB" id="A0A1I7MWL4"/>
<protein>
    <submittedName>
        <fullName evidence="2">Uncharacterized protein</fullName>
    </submittedName>
</protein>
<dbReference type="RefSeq" id="WP_177228023.1">
    <property type="nucleotide sequence ID" value="NZ_FPCH01000001.1"/>
</dbReference>
<accession>A0A1I7MWL4</accession>
<reference evidence="3" key="1">
    <citation type="submission" date="2016-10" db="EMBL/GenBank/DDBJ databases">
        <authorList>
            <person name="Varghese N."/>
            <person name="Submissions S."/>
        </authorList>
    </citation>
    <scope>NUCLEOTIDE SEQUENCE [LARGE SCALE GENOMIC DNA]</scope>
    <source>
        <strain evidence="3">DSM 1565</strain>
    </source>
</reference>
<gene>
    <name evidence="2" type="ORF">SAMN04488557_0593</name>
</gene>
<keyword evidence="1" id="KW-1133">Transmembrane helix</keyword>
<feature type="transmembrane region" description="Helical" evidence="1">
    <location>
        <begin position="92"/>
        <end position="113"/>
    </location>
</feature>
<feature type="transmembrane region" description="Helical" evidence="1">
    <location>
        <begin position="62"/>
        <end position="80"/>
    </location>
</feature>
<proteinExistence type="predicted"/>
<feature type="transmembrane region" description="Helical" evidence="1">
    <location>
        <begin position="119"/>
        <end position="140"/>
    </location>
</feature>
<sequence length="145" mass="16102">MRLFEKRRYGRMLRIFLSFERRLTQEQWGWATAAATAIYICGCYLCLSLAIRQGEIASRVNFSLWLVVWSTAFSYVITALCAQRLADSGQPVWLCATVAVPGFLLVLGFAFDFVAEMPVLGPILIAYLGVRPLPVLVACATSKSA</sequence>
<evidence type="ECO:0000313" key="3">
    <source>
        <dbReference type="Proteomes" id="UP000199423"/>
    </source>
</evidence>
<dbReference type="STRING" id="51670.SAMN04488557_0593"/>
<evidence type="ECO:0000256" key="1">
    <source>
        <dbReference type="SAM" id="Phobius"/>
    </source>
</evidence>
<keyword evidence="1" id="KW-0472">Membrane</keyword>
<dbReference type="EMBL" id="FPCH01000001">
    <property type="protein sequence ID" value="SFV26790.1"/>
    <property type="molecule type" value="Genomic_DNA"/>
</dbReference>
<evidence type="ECO:0000313" key="2">
    <source>
        <dbReference type="EMBL" id="SFV26790.1"/>
    </source>
</evidence>
<keyword evidence="3" id="KW-1185">Reference proteome</keyword>
<feature type="transmembrane region" description="Helical" evidence="1">
    <location>
        <begin position="28"/>
        <end position="50"/>
    </location>
</feature>
<name>A0A1I7MWL4_9HYPH</name>
<keyword evidence="1" id="KW-0812">Transmembrane</keyword>